<organism evidence="4 5">
    <name type="scientific">Camelina sativa</name>
    <name type="common">False flax</name>
    <name type="synonym">Myagrum sativum</name>
    <dbReference type="NCBI Taxonomy" id="90675"/>
    <lineage>
        <taxon>Eukaryota</taxon>
        <taxon>Viridiplantae</taxon>
        <taxon>Streptophyta</taxon>
        <taxon>Embryophyta</taxon>
        <taxon>Tracheophyta</taxon>
        <taxon>Spermatophyta</taxon>
        <taxon>Magnoliopsida</taxon>
        <taxon>eudicotyledons</taxon>
        <taxon>Gunneridae</taxon>
        <taxon>Pentapetalae</taxon>
        <taxon>rosids</taxon>
        <taxon>malvids</taxon>
        <taxon>Brassicales</taxon>
        <taxon>Brassicaceae</taxon>
        <taxon>Camelineae</taxon>
        <taxon>Camelina</taxon>
    </lineage>
</organism>
<feature type="region of interest" description="Disordered" evidence="1">
    <location>
        <begin position="247"/>
        <end position="274"/>
    </location>
</feature>
<dbReference type="GeneID" id="104759792"/>
<gene>
    <name evidence="5" type="primary">LOC104759792</name>
</gene>
<evidence type="ECO:0000256" key="1">
    <source>
        <dbReference type="SAM" id="MobiDB-lite"/>
    </source>
</evidence>
<accession>A0ABM0X5E0</accession>
<evidence type="ECO:0000259" key="3">
    <source>
        <dbReference type="Pfam" id="PF22936"/>
    </source>
</evidence>
<dbReference type="Pfam" id="PF22936">
    <property type="entry name" value="Pol_BBD"/>
    <property type="match status" value="1"/>
</dbReference>
<feature type="domain" description="Retrovirus-related Pol polyprotein from transposon TNT 1-94-like beta-barrel" evidence="3">
    <location>
        <begin position="349"/>
        <end position="429"/>
    </location>
</feature>
<dbReference type="InterPro" id="IPR025314">
    <property type="entry name" value="DUF4219"/>
</dbReference>
<reference evidence="5" key="2">
    <citation type="submission" date="2025-08" db="UniProtKB">
        <authorList>
            <consortium name="RefSeq"/>
        </authorList>
    </citation>
    <scope>IDENTIFICATION</scope>
    <source>
        <tissue evidence="5">Leaf</tissue>
    </source>
</reference>
<evidence type="ECO:0000313" key="5">
    <source>
        <dbReference type="RefSeq" id="XP_010480978.1"/>
    </source>
</evidence>
<dbReference type="PANTHER" id="PTHR35317:SF44">
    <property type="entry name" value="RNA-DIRECTED DNA POLYMERASE"/>
    <property type="match status" value="1"/>
</dbReference>
<evidence type="ECO:0000313" key="4">
    <source>
        <dbReference type="Proteomes" id="UP000694864"/>
    </source>
</evidence>
<dbReference type="InterPro" id="IPR036875">
    <property type="entry name" value="Znf_CCHC_sf"/>
</dbReference>
<name>A0ABM0X5E0_CAMSA</name>
<keyword evidence="4" id="KW-1185">Reference proteome</keyword>
<sequence>MAGEDVKALIEGGKDDKSLMTSQEGITSSSQTAWSLSTTDGGSSSIKCPMLNSSNYTVWSMKMRILLRVHKSWDVIEQGNIDETKNDLTIALIIQSIPEALILQIGVLETAKEIWEAIRSRHIGADMVKEARLQTLMAEFDRLKMKETERIDEFVEKLSAISTKSAALGNELAEPMIVKKFLSSLPRRKFIHIVAALEQVLDLNKTSFENIVGRLKAYEEIIGEEETEQDDDQGKLMFANSNLFGSYRGQGRGGRSSRGRGGRGRFSFQQKDRDREQDLSHITCFLCDKQGHYASDYPDRLLKLQETIEKKDEETHTADELMMNEVVYLQEDKVKPNTFETSVDNTNIWYLDNGASNHMSGVRSFFHELCEKVTGKVRFGDDSRVDIKGKGSIRFIFENGEKKVLNNVYYIPDLKSNIVSLGQATEAGCEIQMKDDKLMLYDKLGKLLVMTGRSKNRLYKVLLEVENIECLQLVSVDQSST</sequence>
<protein>
    <submittedName>
        <fullName evidence="5">Uncharacterized protein LOC104759792</fullName>
    </submittedName>
</protein>
<dbReference type="Pfam" id="PF14223">
    <property type="entry name" value="Retrotran_gag_2"/>
    <property type="match status" value="1"/>
</dbReference>
<evidence type="ECO:0000259" key="2">
    <source>
        <dbReference type="Pfam" id="PF13961"/>
    </source>
</evidence>
<dbReference type="Pfam" id="PF13961">
    <property type="entry name" value="DUF4219"/>
    <property type="match status" value="1"/>
</dbReference>
<dbReference type="InterPro" id="IPR054722">
    <property type="entry name" value="PolX-like_BBD"/>
</dbReference>
<proteinExistence type="predicted"/>
<dbReference type="PANTHER" id="PTHR35317">
    <property type="entry name" value="OS04G0629600 PROTEIN"/>
    <property type="match status" value="1"/>
</dbReference>
<feature type="domain" description="DUF4219" evidence="2">
    <location>
        <begin position="51"/>
        <end position="77"/>
    </location>
</feature>
<dbReference type="Proteomes" id="UP000694864">
    <property type="component" value="Chromosome 17"/>
</dbReference>
<dbReference type="RefSeq" id="XP_010480978.1">
    <property type="nucleotide sequence ID" value="XM_010482676.1"/>
</dbReference>
<reference evidence="4" key="1">
    <citation type="journal article" date="2014" name="Nat. Commun.">
        <title>The emerging biofuel crop Camelina sativa retains a highly undifferentiated hexaploid genome structure.</title>
        <authorList>
            <person name="Kagale S."/>
            <person name="Koh C."/>
            <person name="Nixon J."/>
            <person name="Bollina V."/>
            <person name="Clarke W.E."/>
            <person name="Tuteja R."/>
            <person name="Spillane C."/>
            <person name="Robinson S.J."/>
            <person name="Links M.G."/>
            <person name="Clarke C."/>
            <person name="Higgins E.E."/>
            <person name="Huebert T."/>
            <person name="Sharpe A.G."/>
            <person name="Parkin I.A."/>
        </authorList>
    </citation>
    <scope>NUCLEOTIDE SEQUENCE [LARGE SCALE GENOMIC DNA]</scope>
    <source>
        <strain evidence="4">cv. DH55</strain>
    </source>
</reference>
<dbReference type="SUPFAM" id="SSF57756">
    <property type="entry name" value="Retrovirus zinc finger-like domains"/>
    <property type="match status" value="1"/>
</dbReference>